<dbReference type="GO" id="GO:0030170">
    <property type="term" value="F:pyridoxal phosphate binding"/>
    <property type="evidence" value="ECO:0007669"/>
    <property type="project" value="TreeGrafter"/>
</dbReference>
<dbReference type="Proteomes" id="UP000198711">
    <property type="component" value="Unassembled WGS sequence"/>
</dbReference>
<gene>
    <name evidence="6" type="ORF">SAMN05444410_106145</name>
</gene>
<dbReference type="InterPro" id="IPR015422">
    <property type="entry name" value="PyrdxlP-dep_Trfase_small"/>
</dbReference>
<dbReference type="AlphaFoldDB" id="A0A8X8IEN6"/>
<name>A0A8X8IEN6_9BACT</name>
<evidence type="ECO:0000256" key="2">
    <source>
        <dbReference type="ARBA" id="ARBA00037999"/>
    </source>
</evidence>
<dbReference type="PIRSF" id="PIRSF000390">
    <property type="entry name" value="PLP_StrS"/>
    <property type="match status" value="1"/>
</dbReference>
<dbReference type="InterPro" id="IPR015424">
    <property type="entry name" value="PyrdxlP-dep_Trfase"/>
</dbReference>
<evidence type="ECO:0000256" key="1">
    <source>
        <dbReference type="ARBA" id="ARBA00022898"/>
    </source>
</evidence>
<feature type="modified residue" description="N6-(pyridoxal phosphate)lysine" evidence="4">
    <location>
        <position position="190"/>
    </location>
</feature>
<dbReference type="InterPro" id="IPR015421">
    <property type="entry name" value="PyrdxlP-dep_Trfase_major"/>
</dbReference>
<reference evidence="6 7" key="1">
    <citation type="submission" date="2016-10" db="EMBL/GenBank/DDBJ databases">
        <authorList>
            <person name="Varghese N."/>
            <person name="Submissions S."/>
        </authorList>
    </citation>
    <scope>NUCLEOTIDE SEQUENCE [LARGE SCALE GENOMIC DNA]</scope>
    <source>
        <strain evidence="6 7">DSM 25353</strain>
    </source>
</reference>
<dbReference type="PANTHER" id="PTHR30244:SF36">
    <property type="entry name" value="3-OXO-GLUCOSE-6-PHOSPHATE:GLUTAMATE AMINOTRANSFERASE"/>
    <property type="match status" value="1"/>
</dbReference>
<dbReference type="GO" id="GO:0008483">
    <property type="term" value="F:transaminase activity"/>
    <property type="evidence" value="ECO:0007669"/>
    <property type="project" value="TreeGrafter"/>
</dbReference>
<comment type="similarity">
    <text evidence="2 5">Belongs to the DegT/DnrJ/EryC1 family.</text>
</comment>
<feature type="active site" description="Proton acceptor" evidence="3">
    <location>
        <position position="190"/>
    </location>
</feature>
<dbReference type="RefSeq" id="WP_092723608.1">
    <property type="nucleotide sequence ID" value="NZ_FNNO01000006.1"/>
</dbReference>
<dbReference type="Pfam" id="PF01041">
    <property type="entry name" value="DegT_DnrJ_EryC1"/>
    <property type="match status" value="1"/>
</dbReference>
<protein>
    <submittedName>
        <fullName evidence="6">dTDP-4-amino-4,6-dideoxygalactose transaminase</fullName>
    </submittedName>
</protein>
<evidence type="ECO:0000313" key="7">
    <source>
        <dbReference type="Proteomes" id="UP000198711"/>
    </source>
</evidence>
<proteinExistence type="inferred from homology"/>
<comment type="caution">
    <text evidence="6">The sequence shown here is derived from an EMBL/GenBank/DDBJ whole genome shotgun (WGS) entry which is preliminary data.</text>
</comment>
<evidence type="ECO:0000256" key="5">
    <source>
        <dbReference type="RuleBase" id="RU004508"/>
    </source>
</evidence>
<dbReference type="Gene3D" id="3.90.1150.10">
    <property type="entry name" value="Aspartate Aminotransferase, domain 1"/>
    <property type="match status" value="1"/>
</dbReference>
<dbReference type="InterPro" id="IPR000653">
    <property type="entry name" value="DegT/StrS_aminotransferase"/>
</dbReference>
<dbReference type="PANTHER" id="PTHR30244">
    <property type="entry name" value="TRANSAMINASE"/>
    <property type="match status" value="1"/>
</dbReference>
<keyword evidence="7" id="KW-1185">Reference proteome</keyword>
<keyword evidence="1 4" id="KW-0663">Pyridoxal phosphate</keyword>
<sequence>MKVPFLNLKKINEKHKDELCKAFNQVLESGWYIMGERLKAFEQEFSSYCGVKHTIGVANGLDALILIIRAYKELGILREGDEIVVPANTYIASILSISENGLRPVLVEPDPQTFNLDSKKITKVITNKTKAILLVHLYGQMCEMEAIKKIADDYGLLLIEDCAQSQGAVWSGTRSGNWGNAAGFSFYPGKNLGALGDAGAITTNDDRLSEVVRALRNYGSEIKYYNMYKGVNSRLDELQAALLLVKLKHLDAENAIRRSIASKYISDIIHPNITLPTVIQEEAHVWHLFVVQVENRDKFQRHLSELGVQTVIHYPIAPHKQKAYKEFNHLEFPITQKIHNTVISLPVDITMSDEDINYIIDACNSYNETI</sequence>
<evidence type="ECO:0000256" key="3">
    <source>
        <dbReference type="PIRSR" id="PIRSR000390-1"/>
    </source>
</evidence>
<evidence type="ECO:0000313" key="6">
    <source>
        <dbReference type="EMBL" id="SDW85680.1"/>
    </source>
</evidence>
<dbReference type="SUPFAM" id="SSF53383">
    <property type="entry name" value="PLP-dependent transferases"/>
    <property type="match status" value="1"/>
</dbReference>
<dbReference type="GO" id="GO:0000271">
    <property type="term" value="P:polysaccharide biosynthetic process"/>
    <property type="evidence" value="ECO:0007669"/>
    <property type="project" value="TreeGrafter"/>
</dbReference>
<dbReference type="Gene3D" id="3.40.640.10">
    <property type="entry name" value="Type I PLP-dependent aspartate aminotransferase-like (Major domain)"/>
    <property type="match status" value="1"/>
</dbReference>
<accession>A0A8X8IEN6</accession>
<dbReference type="EMBL" id="FNNO01000006">
    <property type="protein sequence ID" value="SDW85680.1"/>
    <property type="molecule type" value="Genomic_DNA"/>
</dbReference>
<dbReference type="CDD" id="cd00616">
    <property type="entry name" value="AHBA_syn"/>
    <property type="match status" value="1"/>
</dbReference>
<evidence type="ECO:0000256" key="4">
    <source>
        <dbReference type="PIRSR" id="PIRSR000390-2"/>
    </source>
</evidence>
<organism evidence="6 7">
    <name type="scientific">Hydrobacter penzbergensis</name>
    <dbReference type="NCBI Taxonomy" id="1235997"/>
    <lineage>
        <taxon>Bacteria</taxon>
        <taxon>Pseudomonadati</taxon>
        <taxon>Bacteroidota</taxon>
        <taxon>Chitinophagia</taxon>
        <taxon>Chitinophagales</taxon>
        <taxon>Chitinophagaceae</taxon>
        <taxon>Hydrobacter</taxon>
    </lineage>
</organism>